<name>A0AAJ0A7N2_9PEZI</name>
<evidence type="ECO:0008006" key="4">
    <source>
        <dbReference type="Google" id="ProtNLM"/>
    </source>
</evidence>
<dbReference type="GeneID" id="85460902"/>
<accession>A0AAJ0A7N2</accession>
<comment type="caution">
    <text evidence="2">The sequence shown here is derived from an EMBL/GenBank/DDBJ whole genome shotgun (WGS) entry which is preliminary data.</text>
</comment>
<dbReference type="EMBL" id="JAHMHR010000081">
    <property type="protein sequence ID" value="KAK1658002.1"/>
    <property type="molecule type" value="Genomic_DNA"/>
</dbReference>
<proteinExistence type="predicted"/>
<dbReference type="AlphaFoldDB" id="A0AAJ0A7N2"/>
<feature type="chain" id="PRO_5042481038" description="Secreted protein" evidence="1">
    <location>
        <begin position="21"/>
        <end position="74"/>
    </location>
</feature>
<evidence type="ECO:0000313" key="3">
    <source>
        <dbReference type="Proteomes" id="UP001224890"/>
    </source>
</evidence>
<reference evidence="2" key="1">
    <citation type="submission" date="2021-06" db="EMBL/GenBank/DDBJ databases">
        <title>Comparative genomics, transcriptomics and evolutionary studies reveal genomic signatures of adaptation to plant cell wall in hemibiotrophic fungi.</title>
        <authorList>
            <consortium name="DOE Joint Genome Institute"/>
            <person name="Baroncelli R."/>
            <person name="Diaz J.F."/>
            <person name="Benocci T."/>
            <person name="Peng M."/>
            <person name="Battaglia E."/>
            <person name="Haridas S."/>
            <person name="Andreopoulos W."/>
            <person name="Labutti K."/>
            <person name="Pangilinan J."/>
            <person name="Floch G.L."/>
            <person name="Makela M.R."/>
            <person name="Henrissat B."/>
            <person name="Grigoriev I.V."/>
            <person name="Crouch J.A."/>
            <person name="De Vries R.P."/>
            <person name="Sukno S.A."/>
            <person name="Thon M.R."/>
        </authorList>
    </citation>
    <scope>NUCLEOTIDE SEQUENCE</scope>
    <source>
        <strain evidence="2">CBS 193.32</strain>
    </source>
</reference>
<keyword evidence="3" id="KW-1185">Reference proteome</keyword>
<organism evidence="2 3">
    <name type="scientific">Colletotrichum godetiae</name>
    <dbReference type="NCBI Taxonomy" id="1209918"/>
    <lineage>
        <taxon>Eukaryota</taxon>
        <taxon>Fungi</taxon>
        <taxon>Dikarya</taxon>
        <taxon>Ascomycota</taxon>
        <taxon>Pezizomycotina</taxon>
        <taxon>Sordariomycetes</taxon>
        <taxon>Hypocreomycetidae</taxon>
        <taxon>Glomerellales</taxon>
        <taxon>Glomerellaceae</taxon>
        <taxon>Colletotrichum</taxon>
        <taxon>Colletotrichum acutatum species complex</taxon>
    </lineage>
</organism>
<dbReference type="RefSeq" id="XP_060422766.1">
    <property type="nucleotide sequence ID" value="XM_060576376.1"/>
</dbReference>
<feature type="signal peptide" evidence="1">
    <location>
        <begin position="1"/>
        <end position="20"/>
    </location>
</feature>
<dbReference type="Proteomes" id="UP001224890">
    <property type="component" value="Unassembled WGS sequence"/>
</dbReference>
<keyword evidence="1" id="KW-0732">Signal</keyword>
<protein>
    <recommendedName>
        <fullName evidence="4">Secreted protein</fullName>
    </recommendedName>
</protein>
<evidence type="ECO:0000256" key="1">
    <source>
        <dbReference type="SAM" id="SignalP"/>
    </source>
</evidence>
<evidence type="ECO:0000313" key="2">
    <source>
        <dbReference type="EMBL" id="KAK1658002.1"/>
    </source>
</evidence>
<gene>
    <name evidence="2" type="ORF">BDP55DRAFT_684056</name>
</gene>
<sequence length="74" mass="8127">MLTTYYLAWLWCGLWRLCGGGGGGGGGRGLPHPCAFWSMIHPLILFLFPSLLSCSSLSRPPSSLPEERVHDKTH</sequence>